<accession>A0ABQ4ZWX5</accession>
<evidence type="ECO:0000256" key="1">
    <source>
        <dbReference type="SAM" id="MobiDB-lite"/>
    </source>
</evidence>
<gene>
    <name evidence="3" type="ORF">Tco_0801458</name>
</gene>
<dbReference type="Pfam" id="PF07727">
    <property type="entry name" value="RVT_2"/>
    <property type="match status" value="1"/>
</dbReference>
<feature type="region of interest" description="Disordered" evidence="1">
    <location>
        <begin position="329"/>
        <end position="351"/>
    </location>
</feature>
<protein>
    <submittedName>
        <fullName evidence="3">Retrovirus-related pol polyprotein from transposon TNT 1-94</fullName>
    </submittedName>
</protein>
<feature type="domain" description="Reverse transcriptase Ty1/copia-type" evidence="2">
    <location>
        <begin position="160"/>
        <end position="223"/>
    </location>
</feature>
<proteinExistence type="predicted"/>
<name>A0ABQ4ZWX5_9ASTR</name>
<comment type="caution">
    <text evidence="3">The sequence shown here is derived from an EMBL/GenBank/DDBJ whole genome shotgun (WGS) entry which is preliminary data.</text>
</comment>
<reference evidence="3" key="2">
    <citation type="submission" date="2022-01" db="EMBL/GenBank/DDBJ databases">
        <authorList>
            <person name="Yamashiro T."/>
            <person name="Shiraishi A."/>
            <person name="Satake H."/>
            <person name="Nakayama K."/>
        </authorList>
    </citation>
    <scope>NUCLEOTIDE SEQUENCE</scope>
</reference>
<organism evidence="3 4">
    <name type="scientific">Tanacetum coccineum</name>
    <dbReference type="NCBI Taxonomy" id="301880"/>
    <lineage>
        <taxon>Eukaryota</taxon>
        <taxon>Viridiplantae</taxon>
        <taxon>Streptophyta</taxon>
        <taxon>Embryophyta</taxon>
        <taxon>Tracheophyta</taxon>
        <taxon>Spermatophyta</taxon>
        <taxon>Magnoliopsida</taxon>
        <taxon>eudicotyledons</taxon>
        <taxon>Gunneridae</taxon>
        <taxon>Pentapetalae</taxon>
        <taxon>asterids</taxon>
        <taxon>campanulids</taxon>
        <taxon>Asterales</taxon>
        <taxon>Asteraceae</taxon>
        <taxon>Asteroideae</taxon>
        <taxon>Anthemideae</taxon>
        <taxon>Anthemidinae</taxon>
        <taxon>Tanacetum</taxon>
    </lineage>
</organism>
<reference evidence="3" key="1">
    <citation type="journal article" date="2022" name="Int. J. Mol. Sci.">
        <title>Draft Genome of Tanacetum Coccineum: Genomic Comparison of Closely Related Tanacetum-Family Plants.</title>
        <authorList>
            <person name="Yamashiro T."/>
            <person name="Shiraishi A."/>
            <person name="Nakayama K."/>
            <person name="Satake H."/>
        </authorList>
    </citation>
    <scope>NUCLEOTIDE SEQUENCE</scope>
</reference>
<dbReference type="InterPro" id="IPR013103">
    <property type="entry name" value="RVT_2"/>
</dbReference>
<evidence type="ECO:0000313" key="4">
    <source>
        <dbReference type="Proteomes" id="UP001151760"/>
    </source>
</evidence>
<evidence type="ECO:0000313" key="3">
    <source>
        <dbReference type="EMBL" id="GJS94490.1"/>
    </source>
</evidence>
<sequence length="351" mass="39793">MNSNHFRLGLGLYHMVYKQFGSGPTPQLLTSRHISLRHVPNLVSPTPYVLPSKKDWDILFQPMFDEYFQPSPSVVSHVPFAAALIPADTTVTPSSTIIDQDAPSASTSPTTMETQGLVIHHGIEEQDQGNQNAQFDNDPFINIFTPEPSSEVKLDEFGGVLKNKVRLVAKGYRQEEGINFEESFTPVARIEAIKIFIVNATHKNMIVYQMDVKTVFLNGVLREKAPRAWYDLLPKFLLSHKFSKGAVDPTLFTRKEEKNILPTVDTLMVEKTKLDEDPQGIPVDPTRYRSMVGFIKEEVEVEIEVEVEVEDVEVEDQRREHARNQQHLLMNAHTSDTNHSEVESIQSISIR</sequence>
<evidence type="ECO:0000259" key="2">
    <source>
        <dbReference type="Pfam" id="PF07727"/>
    </source>
</evidence>
<dbReference type="EMBL" id="BQNB010011735">
    <property type="protein sequence ID" value="GJS94490.1"/>
    <property type="molecule type" value="Genomic_DNA"/>
</dbReference>
<dbReference type="Proteomes" id="UP001151760">
    <property type="component" value="Unassembled WGS sequence"/>
</dbReference>
<keyword evidence="4" id="KW-1185">Reference proteome</keyword>